<evidence type="ECO:0000256" key="6">
    <source>
        <dbReference type="ARBA" id="ARBA00022857"/>
    </source>
</evidence>
<reference evidence="13 14" key="1">
    <citation type="submission" date="2016-10" db="EMBL/GenBank/DDBJ databases">
        <title>Marinobacter salinus sp. nov., a moderately halophilic bacterium isolated from a tidal flat environment.</title>
        <authorList>
            <person name="Park S.-J."/>
        </authorList>
    </citation>
    <scope>NUCLEOTIDE SEQUENCE [LARGE SCALE GENOMIC DNA]</scope>
    <source>
        <strain evidence="13 14">Hb8</strain>
    </source>
</reference>
<dbReference type="GO" id="GO:0050661">
    <property type="term" value="F:NADP binding"/>
    <property type="evidence" value="ECO:0007669"/>
    <property type="project" value="TreeGrafter"/>
</dbReference>
<comment type="pathway">
    <text evidence="1 10">Cofactor biosynthesis; (R)-pantothenate biosynthesis; (R)-pantoate from 3-methyl-2-oxobutanoate: step 2/2.</text>
</comment>
<dbReference type="SUPFAM" id="SSF51735">
    <property type="entry name" value="NAD(P)-binding Rossmann-fold domains"/>
    <property type="match status" value="1"/>
</dbReference>
<evidence type="ECO:0000313" key="13">
    <source>
        <dbReference type="EMBL" id="AOY88097.1"/>
    </source>
</evidence>
<evidence type="ECO:0000259" key="11">
    <source>
        <dbReference type="Pfam" id="PF02558"/>
    </source>
</evidence>
<evidence type="ECO:0000256" key="10">
    <source>
        <dbReference type="RuleBase" id="RU362068"/>
    </source>
</evidence>
<dbReference type="InterPro" id="IPR013332">
    <property type="entry name" value="KPR_N"/>
</dbReference>
<dbReference type="InterPro" id="IPR013752">
    <property type="entry name" value="KPA_reductase"/>
</dbReference>
<dbReference type="EMBL" id="CP017715">
    <property type="protein sequence ID" value="AOY88097.1"/>
    <property type="molecule type" value="Genomic_DNA"/>
</dbReference>
<dbReference type="Pfam" id="PF02558">
    <property type="entry name" value="ApbA"/>
    <property type="match status" value="1"/>
</dbReference>
<dbReference type="Gene3D" id="1.10.1040.10">
    <property type="entry name" value="N-(1-d-carboxylethyl)-l-norvaline Dehydrogenase, domain 2"/>
    <property type="match status" value="1"/>
</dbReference>
<feature type="domain" description="Ketopantoate reductase N-terminal" evidence="11">
    <location>
        <begin position="2"/>
        <end position="144"/>
    </location>
</feature>
<dbReference type="GO" id="GO:0005737">
    <property type="term" value="C:cytoplasm"/>
    <property type="evidence" value="ECO:0007669"/>
    <property type="project" value="TreeGrafter"/>
</dbReference>
<comment type="similarity">
    <text evidence="2 10">Belongs to the ketopantoate reductase family.</text>
</comment>
<dbReference type="STRING" id="1874317.BKP64_07900"/>
<dbReference type="KEGG" id="msq:BKP64_07900"/>
<evidence type="ECO:0000256" key="4">
    <source>
        <dbReference type="ARBA" id="ARBA00019465"/>
    </source>
</evidence>
<dbReference type="Proteomes" id="UP000177445">
    <property type="component" value="Chromosome"/>
</dbReference>
<comment type="function">
    <text evidence="10">Catalyzes the NADPH-dependent reduction of ketopantoate into pantoic acid.</text>
</comment>
<name>A0A1D9GKC9_9GAMM</name>
<comment type="catalytic activity">
    <reaction evidence="9 10">
        <text>(R)-pantoate + NADP(+) = 2-dehydropantoate + NADPH + H(+)</text>
        <dbReference type="Rhea" id="RHEA:16233"/>
        <dbReference type="ChEBI" id="CHEBI:11561"/>
        <dbReference type="ChEBI" id="CHEBI:15378"/>
        <dbReference type="ChEBI" id="CHEBI:15980"/>
        <dbReference type="ChEBI" id="CHEBI:57783"/>
        <dbReference type="ChEBI" id="CHEBI:58349"/>
        <dbReference type="EC" id="1.1.1.169"/>
    </reaction>
</comment>
<accession>A0A1D9GKC9</accession>
<evidence type="ECO:0000256" key="7">
    <source>
        <dbReference type="ARBA" id="ARBA00023002"/>
    </source>
</evidence>
<sequence length="304" mass="32031">MIAILGAGALGRLWAASLPAGETAFVPRAGASGNSPVDFQFQGPDGSIQDVSVPWQALGDPVSLLLVTTKAGDTQNALTSVMATLPGNTPVVLFQNGLGSQQAVAQRWPGHPVLAASTTEGANRPDAGTVIHAGSGQTWIGAMNEAAQPYVGPIVQQLATSGLSIHRESDILSRLWQKLVINAGINPFTAILNCANGEILTSEFYQQNIDSLCSEIAALMAANGQTKERPQVLRQQIETVAENTARNTSSMRSDTLAGRKTEIDFINGYLVRLGIDAGIPTPVNQMLTEQVKLLSPNIQEQPDG</sequence>
<dbReference type="InterPro" id="IPR003710">
    <property type="entry name" value="ApbA"/>
</dbReference>
<dbReference type="EC" id="1.1.1.169" evidence="3 10"/>
<evidence type="ECO:0000256" key="9">
    <source>
        <dbReference type="ARBA" id="ARBA00048793"/>
    </source>
</evidence>
<keyword evidence="7 10" id="KW-0560">Oxidoreductase</keyword>
<dbReference type="Gene3D" id="3.40.50.720">
    <property type="entry name" value="NAD(P)-binding Rossmann-like Domain"/>
    <property type="match status" value="1"/>
</dbReference>
<dbReference type="AlphaFoldDB" id="A0A1D9GKC9"/>
<dbReference type="GO" id="GO:0008677">
    <property type="term" value="F:2-dehydropantoate 2-reductase activity"/>
    <property type="evidence" value="ECO:0007669"/>
    <property type="project" value="UniProtKB-EC"/>
</dbReference>
<evidence type="ECO:0000256" key="2">
    <source>
        <dbReference type="ARBA" id="ARBA00007870"/>
    </source>
</evidence>
<dbReference type="OrthoDB" id="6530772at2"/>
<keyword evidence="14" id="KW-1185">Reference proteome</keyword>
<evidence type="ECO:0000313" key="14">
    <source>
        <dbReference type="Proteomes" id="UP000177445"/>
    </source>
</evidence>
<evidence type="ECO:0000256" key="3">
    <source>
        <dbReference type="ARBA" id="ARBA00013014"/>
    </source>
</evidence>
<proteinExistence type="inferred from homology"/>
<dbReference type="InterPro" id="IPR036291">
    <property type="entry name" value="NAD(P)-bd_dom_sf"/>
</dbReference>
<dbReference type="InterPro" id="IPR008927">
    <property type="entry name" value="6-PGluconate_DH-like_C_sf"/>
</dbReference>
<gene>
    <name evidence="13" type="ORF">BKP64_07900</name>
</gene>
<dbReference type="InterPro" id="IPR050838">
    <property type="entry name" value="Ketopantoate_reductase"/>
</dbReference>
<protein>
    <recommendedName>
        <fullName evidence="4 10">2-dehydropantoate 2-reductase</fullName>
        <ecNumber evidence="3 10">1.1.1.169</ecNumber>
    </recommendedName>
    <alternativeName>
        <fullName evidence="8 10">Ketopantoate reductase</fullName>
    </alternativeName>
</protein>
<dbReference type="PANTHER" id="PTHR43765">
    <property type="entry name" value="2-DEHYDROPANTOATE 2-REDUCTASE-RELATED"/>
    <property type="match status" value="1"/>
</dbReference>
<dbReference type="Pfam" id="PF08546">
    <property type="entry name" value="ApbA_C"/>
    <property type="match status" value="1"/>
</dbReference>
<dbReference type="NCBIfam" id="TIGR00745">
    <property type="entry name" value="apbA_panE"/>
    <property type="match status" value="1"/>
</dbReference>
<evidence type="ECO:0000256" key="5">
    <source>
        <dbReference type="ARBA" id="ARBA00022655"/>
    </source>
</evidence>
<dbReference type="PANTHER" id="PTHR43765:SF2">
    <property type="entry name" value="2-DEHYDROPANTOATE 2-REDUCTASE"/>
    <property type="match status" value="1"/>
</dbReference>
<dbReference type="GO" id="GO:0015940">
    <property type="term" value="P:pantothenate biosynthetic process"/>
    <property type="evidence" value="ECO:0007669"/>
    <property type="project" value="UniProtKB-UniPathway"/>
</dbReference>
<keyword evidence="5 10" id="KW-0566">Pantothenate biosynthesis</keyword>
<evidence type="ECO:0000259" key="12">
    <source>
        <dbReference type="Pfam" id="PF08546"/>
    </source>
</evidence>
<dbReference type="SUPFAM" id="SSF48179">
    <property type="entry name" value="6-phosphogluconate dehydrogenase C-terminal domain-like"/>
    <property type="match status" value="1"/>
</dbReference>
<dbReference type="InterPro" id="IPR013328">
    <property type="entry name" value="6PGD_dom2"/>
</dbReference>
<dbReference type="UniPathway" id="UPA00028">
    <property type="reaction ID" value="UER00004"/>
</dbReference>
<evidence type="ECO:0000256" key="8">
    <source>
        <dbReference type="ARBA" id="ARBA00032024"/>
    </source>
</evidence>
<organism evidence="13 14">
    <name type="scientific">Marinobacter salinus</name>
    <dbReference type="NCBI Taxonomy" id="1874317"/>
    <lineage>
        <taxon>Bacteria</taxon>
        <taxon>Pseudomonadati</taxon>
        <taxon>Pseudomonadota</taxon>
        <taxon>Gammaproteobacteria</taxon>
        <taxon>Pseudomonadales</taxon>
        <taxon>Marinobacteraceae</taxon>
        <taxon>Marinobacter</taxon>
    </lineage>
</organism>
<feature type="domain" description="Ketopantoate reductase C-terminal" evidence="12">
    <location>
        <begin position="170"/>
        <end position="293"/>
    </location>
</feature>
<keyword evidence="6 10" id="KW-0521">NADP</keyword>
<dbReference type="RefSeq" id="WP_070968225.1">
    <property type="nucleotide sequence ID" value="NZ_CP017715.1"/>
</dbReference>
<evidence type="ECO:0000256" key="1">
    <source>
        <dbReference type="ARBA" id="ARBA00004994"/>
    </source>
</evidence>